<evidence type="ECO:0000313" key="1">
    <source>
        <dbReference type="EMBL" id="SVD44676.1"/>
    </source>
</evidence>
<accession>A0A382VDT2</accession>
<dbReference type="AlphaFoldDB" id="A0A382VDT2"/>
<reference evidence="1" key="1">
    <citation type="submission" date="2018-05" db="EMBL/GenBank/DDBJ databases">
        <authorList>
            <person name="Lanie J.A."/>
            <person name="Ng W.-L."/>
            <person name="Kazmierczak K.M."/>
            <person name="Andrzejewski T.M."/>
            <person name="Davidsen T.M."/>
            <person name="Wayne K.J."/>
            <person name="Tettelin H."/>
            <person name="Glass J.I."/>
            <person name="Rusch D."/>
            <person name="Podicherti R."/>
            <person name="Tsui H.-C.T."/>
            <person name="Winkler M.E."/>
        </authorList>
    </citation>
    <scope>NUCLEOTIDE SEQUENCE</scope>
</reference>
<gene>
    <name evidence="1" type="ORF">METZ01_LOCUS397530</name>
</gene>
<name>A0A382VDT2_9ZZZZ</name>
<protein>
    <submittedName>
        <fullName evidence="1">Uncharacterized protein</fullName>
    </submittedName>
</protein>
<dbReference type="EMBL" id="UINC01151207">
    <property type="protein sequence ID" value="SVD44676.1"/>
    <property type="molecule type" value="Genomic_DNA"/>
</dbReference>
<sequence>MTTPNTSLNEQRHKLSALIASVEMFLFEEQRTESNLGPTRMSAWKIAVSNSFLGINANQTPREYWTRLH</sequence>
<proteinExistence type="predicted"/>
<organism evidence="1">
    <name type="scientific">marine metagenome</name>
    <dbReference type="NCBI Taxonomy" id="408172"/>
    <lineage>
        <taxon>unclassified sequences</taxon>
        <taxon>metagenomes</taxon>
        <taxon>ecological metagenomes</taxon>
    </lineage>
</organism>